<dbReference type="InterPro" id="IPR036383">
    <property type="entry name" value="TSP1_rpt_sf"/>
</dbReference>
<dbReference type="Proteomes" id="UP000002279">
    <property type="component" value="Chromosome 3"/>
</dbReference>
<dbReference type="AlphaFoldDB" id="A0A6I8NT82"/>
<dbReference type="InterPro" id="IPR048831">
    <property type="entry name" value="C8A_B_C6_EGF-like"/>
</dbReference>
<keyword evidence="6" id="KW-0964">Secreted</keyword>
<dbReference type="GO" id="GO:0031640">
    <property type="term" value="P:killing of cells of another organism"/>
    <property type="evidence" value="ECO:0007669"/>
    <property type="project" value="UniProtKB-KW"/>
</dbReference>
<dbReference type="FunFam" id="4.10.400.10:FF:000065">
    <property type="entry name" value="Transmembrane protease serine 7"/>
    <property type="match status" value="1"/>
</dbReference>
<dbReference type="InterPro" id="IPR003884">
    <property type="entry name" value="FacI_MAC"/>
</dbReference>
<keyword evidence="21" id="KW-1053">Target membrane</keyword>
<evidence type="ECO:0000256" key="25">
    <source>
        <dbReference type="PROSITE-ProRule" id="PRU00302"/>
    </source>
</evidence>
<keyword evidence="19 25" id="KW-1015">Disulfide bond</keyword>
<evidence type="ECO:0000256" key="21">
    <source>
        <dbReference type="ARBA" id="ARBA00023298"/>
    </source>
</evidence>
<protein>
    <recommendedName>
        <fullName evidence="4">Complement component C6</fullName>
    </recommendedName>
</protein>
<feature type="disulfide bond" evidence="25">
    <location>
        <begin position="673"/>
        <end position="700"/>
    </location>
</feature>
<evidence type="ECO:0000256" key="7">
    <source>
        <dbReference type="ARBA" id="ARBA00022536"/>
    </source>
</evidence>
<dbReference type="GO" id="GO:0160257">
    <property type="term" value="P:complement activation, GZMK pathway"/>
    <property type="evidence" value="ECO:0007669"/>
    <property type="project" value="Ensembl"/>
</dbReference>
<dbReference type="Bgee" id="ENSOANG00000042077">
    <property type="expression patterns" value="Expressed in liver and 4 other cell types or tissues"/>
</dbReference>
<evidence type="ECO:0000256" key="14">
    <source>
        <dbReference type="ARBA" id="ARBA00022852"/>
    </source>
</evidence>
<dbReference type="CDD" id="cd00112">
    <property type="entry name" value="LDLa"/>
    <property type="match status" value="1"/>
</dbReference>
<keyword evidence="8" id="KW-1052">Target cell membrane</keyword>
<dbReference type="SMART" id="SM00457">
    <property type="entry name" value="MACPF"/>
    <property type="match status" value="1"/>
</dbReference>
<dbReference type="Gene3D" id="2.20.100.10">
    <property type="entry name" value="Thrombospondin type-1 (TSP1) repeat"/>
    <property type="match status" value="3"/>
</dbReference>
<dbReference type="Gene3D" id="4.10.400.10">
    <property type="entry name" value="Low-density Lipoprotein Receptor"/>
    <property type="match status" value="1"/>
</dbReference>
<dbReference type="PROSITE" id="PS51412">
    <property type="entry name" value="MACPF_2"/>
    <property type="match status" value="1"/>
</dbReference>
<evidence type="ECO:0000256" key="8">
    <source>
        <dbReference type="ARBA" id="ARBA00022537"/>
    </source>
</evidence>
<keyword evidence="15" id="KW-0391">Immunity</keyword>
<dbReference type="SUPFAM" id="SSF82895">
    <property type="entry name" value="TSP-1 type 1 repeat"/>
    <property type="match status" value="3"/>
</dbReference>
<dbReference type="GO" id="GO:0001970">
    <property type="term" value="P:positive regulation of activation of membrane attack complex"/>
    <property type="evidence" value="ECO:0007669"/>
    <property type="project" value="Ensembl"/>
</dbReference>
<dbReference type="InterPro" id="IPR023415">
    <property type="entry name" value="LDLR_class-A_CS"/>
</dbReference>
<evidence type="ECO:0000256" key="10">
    <source>
        <dbReference type="ARBA" id="ARBA00022659"/>
    </source>
</evidence>
<dbReference type="Pfam" id="PF21288">
    <property type="entry name" value="Kazal_C6"/>
    <property type="match status" value="1"/>
</dbReference>
<dbReference type="PANTHER" id="PTHR45742">
    <property type="entry name" value="COMPLEMENT COMPONENT C6"/>
    <property type="match status" value="1"/>
</dbReference>
<evidence type="ECO:0000256" key="17">
    <source>
        <dbReference type="ARBA" id="ARBA00023058"/>
    </source>
</evidence>
<dbReference type="SMART" id="SM00032">
    <property type="entry name" value="CCP"/>
    <property type="match status" value="2"/>
</dbReference>
<dbReference type="PRINTS" id="PR00764">
    <property type="entry name" value="COMPLEMENTC9"/>
</dbReference>
<dbReference type="SMART" id="SM00209">
    <property type="entry name" value="TSP1"/>
    <property type="match status" value="3"/>
</dbReference>
<keyword evidence="30" id="KW-1185">Reference proteome</keyword>
<feature type="chain" id="PRO_5026161363" description="Complement component C6" evidence="26">
    <location>
        <begin position="22"/>
        <end position="936"/>
    </location>
</feature>
<dbReference type="Pfam" id="PF01823">
    <property type="entry name" value="MACPF"/>
    <property type="match status" value="1"/>
</dbReference>
<dbReference type="RefSeq" id="XP_028914919.1">
    <property type="nucleotide sequence ID" value="XM_029059086.2"/>
</dbReference>
<dbReference type="PROSITE" id="PS50923">
    <property type="entry name" value="SUSHI"/>
    <property type="match status" value="2"/>
</dbReference>
<reference evidence="29" key="2">
    <citation type="submission" date="2025-08" db="UniProtKB">
        <authorList>
            <consortium name="Ensembl"/>
        </authorList>
    </citation>
    <scope>IDENTIFICATION</scope>
    <source>
        <strain evidence="29">Glennie</strain>
    </source>
</reference>
<dbReference type="SUPFAM" id="SSF57535">
    <property type="entry name" value="Complement control module/SCR domain"/>
    <property type="match status" value="2"/>
</dbReference>
<evidence type="ECO:0000256" key="4">
    <source>
        <dbReference type="ARBA" id="ARBA00018265"/>
    </source>
</evidence>
<dbReference type="GO" id="GO:1902495">
    <property type="term" value="C:transmembrane transporter complex"/>
    <property type="evidence" value="ECO:0007669"/>
    <property type="project" value="Ensembl"/>
</dbReference>
<accession>A0A6I8NT82</accession>
<dbReference type="PROSITE" id="PS51257">
    <property type="entry name" value="PROKAR_LIPOPROTEIN"/>
    <property type="match status" value="1"/>
</dbReference>
<evidence type="ECO:0000256" key="22">
    <source>
        <dbReference type="ARBA" id="ARBA00093291"/>
    </source>
</evidence>
<evidence type="ECO:0000256" key="6">
    <source>
        <dbReference type="ARBA" id="ARBA00022525"/>
    </source>
</evidence>
<comment type="subunit">
    <text evidence="23">Component of the membrane attack complex (MAC), composed of complement C5b, C6, C7, C8A, C8B, C8G and multiple copies of the pore-forming subunit C9.</text>
</comment>
<dbReference type="GeneTree" id="ENSGT00940000156814"/>
<dbReference type="PROSITE" id="PS50068">
    <property type="entry name" value="LDLRA_2"/>
    <property type="match status" value="1"/>
</dbReference>
<dbReference type="InterPro" id="IPR000436">
    <property type="entry name" value="Sushi_SCR_CCP_dom"/>
</dbReference>
<dbReference type="InterPro" id="IPR020864">
    <property type="entry name" value="MACPF"/>
</dbReference>
<dbReference type="FunCoup" id="A0A6I8NT82">
    <property type="interactions" value="95"/>
</dbReference>
<evidence type="ECO:0000256" key="9">
    <source>
        <dbReference type="ARBA" id="ARBA00022588"/>
    </source>
</evidence>
<dbReference type="SMART" id="SM00057">
    <property type="entry name" value="FIMAC"/>
    <property type="match status" value="2"/>
</dbReference>
<dbReference type="GO" id="GO:0045766">
    <property type="term" value="P:positive regulation of angiogenesis"/>
    <property type="evidence" value="ECO:0007669"/>
    <property type="project" value="Ensembl"/>
</dbReference>
<dbReference type="FunFam" id="2.20.100.10:FF:000002">
    <property type="entry name" value="Unc-5 netrin receptor C"/>
    <property type="match status" value="1"/>
</dbReference>
<dbReference type="Gene3D" id="2.10.70.10">
    <property type="entry name" value="Complement Module, domain 1"/>
    <property type="match status" value="2"/>
</dbReference>
<evidence type="ECO:0000256" key="19">
    <source>
        <dbReference type="ARBA" id="ARBA00023157"/>
    </source>
</evidence>
<dbReference type="InterPro" id="IPR036055">
    <property type="entry name" value="LDL_receptor-like_sf"/>
</dbReference>
<evidence type="ECO:0000256" key="1">
    <source>
        <dbReference type="ARBA" id="ARBA00004276"/>
    </source>
</evidence>
<dbReference type="Ensembl" id="ENSOANT00000067774.1">
    <property type="protein sequence ID" value="ENSOANP00000044185.1"/>
    <property type="gene ID" value="ENSOANG00000042077.1"/>
</dbReference>
<dbReference type="Pfam" id="PF00090">
    <property type="entry name" value="TSP_1"/>
    <property type="match status" value="3"/>
</dbReference>
<evidence type="ECO:0000256" key="24">
    <source>
        <dbReference type="PROSITE-ProRule" id="PRU00124"/>
    </source>
</evidence>
<dbReference type="KEGG" id="oaa:100075246"/>
<dbReference type="InParanoid" id="A0A6I8NT82"/>
<evidence type="ECO:0000256" key="23">
    <source>
        <dbReference type="ARBA" id="ARBA00093528"/>
    </source>
</evidence>
<feature type="domain" description="Sushi" evidence="27">
    <location>
        <begin position="703"/>
        <end position="765"/>
    </location>
</feature>
<keyword evidence="13" id="KW-0677">Repeat</keyword>
<dbReference type="InterPro" id="IPR002172">
    <property type="entry name" value="LDrepeatLR_classA_rpt"/>
</dbReference>
<gene>
    <name evidence="29" type="primary">C6</name>
</gene>
<dbReference type="PROSITE" id="PS01209">
    <property type="entry name" value="LDLRA_1"/>
    <property type="match status" value="1"/>
</dbReference>
<evidence type="ECO:0000313" key="29">
    <source>
        <dbReference type="Ensembl" id="ENSOANP00000044185.1"/>
    </source>
</evidence>
<dbReference type="Gene3D" id="3.30.60.30">
    <property type="match status" value="2"/>
</dbReference>
<sequence>MGKDGILVFVLLSVLPGSTQACFCEHYPWSAWSSCSKSCNYGTQSRHRRIVEDEYFEKNFCDQLCTKQESRACNEEMCPINCQLGDFGPWSDCDPCVKKQFRARSLLRPSQFGGQACEELLVKSQKCYPTKICNIEELDCKNKFKCDSGRCISKKLTCNGENDCGDNSDERECAKRSRVCGRVYRPVPSAQIMGMGFHLLAGEPRGEVLDNSFTGGKCTTVKSSRGSNPYRVPANVETIHFQVETQEDDLKSEFYHDLMPLESGHISHFSSQASGGHSSGIPYLWSSKTNVQITNSHSFKQAIQASHEKDSSFIRVHKVISVLNFTMKENDLQLSDVFLKSLTHLPLEYNYALYSRIFDDFGTHYFTSGSLGGTYDLLYQYSREDLKNSGLTKEEAEYCVRTETKKRRFFVFKSKEVHLKCSRNQMSERYEGSFTQVAEKSLSLVQGGRSEYAAALAWEKGKSLPEESVFKNWLESVKENPAVVGFELTSILDLVKGIPCAATRRNNLEKALREYTEKFDPCRCTPCPNNGRPVLSGTECMCVCQSGTYGQNCEKRARDFKSSAVDGFWSCWSPWSACDGSFRRRRTRRCDNPAPLNGGKTCEGDGQQEEDCSFSIFVNKGALCLNDDQDVKEVDMEEIEPTEGCQKPLPPENGFIRNEKRTYSVGEEAEIVCMTGFEVVGFQYVRCLPDKTWKEEGTECRRVMCSKPSVPEGLTISPYKKQYQVGDSVQLVCPPGFLITDLKRYTCGKKLTWEPPVSSSISCEPGAMASGKDGCAPGQKAEGSKCICMSPREDCGSRDSEDLCVLDASSGRYVTKTSCQFLAERCRNEQQIHFLLPGPCEEGPQLQWAMERTKLSLRSTKKEPCGYNMCYDWEWCSDAVSMCSCLIPSQCPQDGSPVFCVQAGSAKRKRSLNLCELGALKCAQMEVEELHPGRCL</sequence>
<dbReference type="PROSITE" id="PS00279">
    <property type="entry name" value="MACPF_1"/>
    <property type="match status" value="1"/>
</dbReference>
<dbReference type="InterPro" id="IPR035976">
    <property type="entry name" value="Sushi/SCR/CCP_sf"/>
</dbReference>
<dbReference type="Pfam" id="PF00057">
    <property type="entry name" value="Ldl_recept_a"/>
    <property type="match status" value="1"/>
</dbReference>
<dbReference type="Pfam" id="PF21195">
    <property type="entry name" value="EGF_C8A_B_C6"/>
    <property type="match status" value="1"/>
</dbReference>
<evidence type="ECO:0000256" key="12">
    <source>
        <dbReference type="ARBA" id="ARBA00022729"/>
    </source>
</evidence>
<evidence type="ECO:0000256" key="3">
    <source>
        <dbReference type="ARBA" id="ARBA00009214"/>
    </source>
</evidence>
<dbReference type="CDD" id="cd00033">
    <property type="entry name" value="CCP"/>
    <property type="match status" value="2"/>
</dbReference>
<name>A0A6I8NT82_ORNAN</name>
<dbReference type="GO" id="GO:0005579">
    <property type="term" value="C:membrane attack complex"/>
    <property type="evidence" value="ECO:0000318"/>
    <property type="project" value="GO_Central"/>
</dbReference>
<evidence type="ECO:0000256" key="26">
    <source>
        <dbReference type="SAM" id="SignalP"/>
    </source>
</evidence>
<dbReference type="GO" id="GO:0006958">
    <property type="term" value="P:complement activation, classical pathway"/>
    <property type="evidence" value="ECO:0007669"/>
    <property type="project" value="UniProtKB-KW"/>
</dbReference>
<dbReference type="OMA" id="YYRKNFC"/>
<dbReference type="SMART" id="SM00192">
    <property type="entry name" value="LDLa"/>
    <property type="match status" value="1"/>
</dbReference>
<dbReference type="CTD" id="729"/>
<feature type="domain" description="Sushi" evidence="27">
    <location>
        <begin position="643"/>
        <end position="702"/>
    </location>
</feature>
<evidence type="ECO:0000259" key="27">
    <source>
        <dbReference type="PROSITE" id="PS50923"/>
    </source>
</evidence>
<keyword evidence="20" id="KW-0325">Glycoprotein</keyword>
<dbReference type="OrthoDB" id="9867095at2759"/>
<evidence type="ECO:0000259" key="28">
    <source>
        <dbReference type="PROSITE" id="PS51412"/>
    </source>
</evidence>
<comment type="similarity">
    <text evidence="3">Belongs to the complement C6/C7/C8/C9 family.</text>
</comment>
<comment type="subcellular location">
    <subcellularLocation>
        <location evidence="2">Secreted</location>
    </subcellularLocation>
    <subcellularLocation>
        <location evidence="1">Target cell membrane</location>
        <topology evidence="1">Multi-pass membrane protein</topology>
    </subcellularLocation>
</comment>
<dbReference type="InterPro" id="IPR001862">
    <property type="entry name" value="MAC_perforin"/>
</dbReference>
<evidence type="ECO:0000256" key="2">
    <source>
        <dbReference type="ARBA" id="ARBA00004613"/>
    </source>
</evidence>
<feature type="disulfide bond" evidence="24">
    <location>
        <begin position="146"/>
        <end position="164"/>
    </location>
</feature>
<feature type="disulfide bond" evidence="24">
    <location>
        <begin position="158"/>
        <end position="173"/>
    </location>
</feature>
<keyword evidence="10 25" id="KW-0768">Sushi</keyword>
<dbReference type="GO" id="GO:0005615">
    <property type="term" value="C:extracellular space"/>
    <property type="evidence" value="ECO:0000318"/>
    <property type="project" value="GO_Central"/>
</dbReference>
<dbReference type="SUPFAM" id="SSF57424">
    <property type="entry name" value="LDL receptor-like module"/>
    <property type="match status" value="1"/>
</dbReference>
<dbReference type="InterPro" id="IPR000884">
    <property type="entry name" value="TSP1_rpt"/>
</dbReference>
<keyword evidence="9" id="KW-0399">Innate immunity</keyword>
<dbReference type="Pfam" id="PF00084">
    <property type="entry name" value="Sushi"/>
    <property type="match status" value="2"/>
</dbReference>
<comment type="caution">
    <text evidence="25">Lacks conserved residue(s) required for the propagation of feature annotation.</text>
</comment>
<keyword evidence="16" id="KW-0180">Complement pathway</keyword>
<dbReference type="InterPro" id="IPR020863">
    <property type="entry name" value="MACPF_CS"/>
</dbReference>
<evidence type="ECO:0000313" key="30">
    <source>
        <dbReference type="Proteomes" id="UP000002279"/>
    </source>
</evidence>
<dbReference type="GO" id="GO:0006956">
    <property type="term" value="P:complement activation"/>
    <property type="evidence" value="ECO:0000318"/>
    <property type="project" value="GO_Central"/>
</dbReference>
<keyword evidence="18" id="KW-0472">Membrane</keyword>
<evidence type="ECO:0000256" key="18">
    <source>
        <dbReference type="ARBA" id="ARBA00023136"/>
    </source>
</evidence>
<feature type="domain" description="MACPF" evidence="28">
    <location>
        <begin position="176"/>
        <end position="523"/>
    </location>
</feature>
<dbReference type="PANTHER" id="PTHR45742:SF4">
    <property type="entry name" value="COMPLEMENT COMPONENT C6"/>
    <property type="match status" value="1"/>
</dbReference>
<feature type="signal peptide" evidence="26">
    <location>
        <begin position="1"/>
        <end position="21"/>
    </location>
</feature>
<keyword evidence="5" id="KW-1134">Transmembrane beta strand</keyword>
<evidence type="ECO:0000256" key="20">
    <source>
        <dbReference type="ARBA" id="ARBA00023180"/>
    </source>
</evidence>
<comment type="function">
    <text evidence="22">Component of the membrane attack complex (MAC), a multiprotein complex activated by the complement cascade, which inserts into a target cell membrane and forms a pore, leading to target cell membrane rupture and cell lysis. The MAC is initiated by proteolytic cleavage of C5 into complement C5b in response to the classical, alternative, lectin and GZMK complement pathways. The complement pathways consist in a cascade of proteins that leads to phagocytosis and breakdown of pathogens and signaling that strengthens the adaptive immune system. Together with component C5b, involved in MAC complex assembly: complement C5b and C6 associate with the outer leaflet of target cell membrane, reducing the energy for membrane bending.</text>
</comment>
<dbReference type="GO" id="GO:0044218">
    <property type="term" value="C:other organism cell membrane"/>
    <property type="evidence" value="ECO:0007669"/>
    <property type="project" value="UniProtKB-KW"/>
</dbReference>
<evidence type="ECO:0000256" key="13">
    <source>
        <dbReference type="ARBA" id="ARBA00022737"/>
    </source>
</evidence>
<dbReference type="GeneID" id="100075246"/>
<evidence type="ECO:0000256" key="11">
    <source>
        <dbReference type="ARBA" id="ARBA00022692"/>
    </source>
</evidence>
<dbReference type="InterPro" id="IPR048828">
    <property type="entry name" value="C6_KAZAL"/>
</dbReference>
<keyword evidence="7" id="KW-0245">EGF-like domain</keyword>
<evidence type="ECO:0000256" key="5">
    <source>
        <dbReference type="ARBA" id="ARBA00022452"/>
    </source>
</evidence>
<reference evidence="29" key="3">
    <citation type="submission" date="2025-09" db="UniProtKB">
        <authorList>
            <consortium name="Ensembl"/>
        </authorList>
    </citation>
    <scope>IDENTIFICATION</scope>
    <source>
        <strain evidence="29">Glennie</strain>
    </source>
</reference>
<keyword evidence="11" id="KW-0812">Transmembrane</keyword>
<keyword evidence="17" id="KW-0473">Membrane attack complex</keyword>
<evidence type="ECO:0000256" key="15">
    <source>
        <dbReference type="ARBA" id="ARBA00022859"/>
    </source>
</evidence>
<evidence type="ECO:0000256" key="16">
    <source>
        <dbReference type="ARBA" id="ARBA00022875"/>
    </source>
</evidence>
<organism evidence="29 30">
    <name type="scientific">Ornithorhynchus anatinus</name>
    <name type="common">Duckbill platypus</name>
    <dbReference type="NCBI Taxonomy" id="9258"/>
    <lineage>
        <taxon>Eukaryota</taxon>
        <taxon>Metazoa</taxon>
        <taxon>Chordata</taxon>
        <taxon>Craniata</taxon>
        <taxon>Vertebrata</taxon>
        <taxon>Euteleostomi</taxon>
        <taxon>Mammalia</taxon>
        <taxon>Monotremata</taxon>
        <taxon>Ornithorhynchidae</taxon>
        <taxon>Ornithorhynchus</taxon>
    </lineage>
</organism>
<reference evidence="29 30" key="1">
    <citation type="journal article" date="2008" name="Nature">
        <title>Genome analysis of the platypus reveals unique signatures of evolution.</title>
        <authorList>
            <person name="Warren W.C."/>
            <person name="Hillier L.W."/>
            <person name="Marshall Graves J.A."/>
            <person name="Birney E."/>
            <person name="Ponting C.P."/>
            <person name="Grutzner F."/>
            <person name="Belov K."/>
            <person name="Miller W."/>
            <person name="Clarke L."/>
            <person name="Chinwalla A.T."/>
            <person name="Yang S.P."/>
            <person name="Heger A."/>
            <person name="Locke D.P."/>
            <person name="Miethke P."/>
            <person name="Waters P.D."/>
            <person name="Veyrunes F."/>
            <person name="Fulton L."/>
            <person name="Fulton B."/>
            <person name="Graves T."/>
            <person name="Wallis J."/>
            <person name="Puente X.S."/>
            <person name="Lopez-Otin C."/>
            <person name="Ordonez G.R."/>
            <person name="Eichler E.E."/>
            <person name="Chen L."/>
            <person name="Cheng Z."/>
            <person name="Deakin J.E."/>
            <person name="Alsop A."/>
            <person name="Thompson K."/>
            <person name="Kirby P."/>
            <person name="Papenfuss A.T."/>
            <person name="Wakefield M.J."/>
            <person name="Olender T."/>
            <person name="Lancet D."/>
            <person name="Huttley G.A."/>
            <person name="Smit A.F."/>
            <person name="Pask A."/>
            <person name="Temple-Smith P."/>
            <person name="Batzer M.A."/>
            <person name="Walker J.A."/>
            <person name="Konkel M.K."/>
            <person name="Harris R.S."/>
            <person name="Whittington C.M."/>
            <person name="Wong E.S."/>
            <person name="Gemmell N.J."/>
            <person name="Buschiazzo E."/>
            <person name="Vargas Jentzsch I.M."/>
            <person name="Merkel A."/>
            <person name="Schmitz J."/>
            <person name="Zemann A."/>
            <person name="Churakov G."/>
            <person name="Kriegs J.O."/>
            <person name="Brosius J."/>
            <person name="Murchison E.P."/>
            <person name="Sachidanandam R."/>
            <person name="Smith C."/>
            <person name="Hannon G.J."/>
            <person name="Tsend-Ayush E."/>
            <person name="McMillan D."/>
            <person name="Attenborough R."/>
            <person name="Rens W."/>
            <person name="Ferguson-Smith M."/>
            <person name="Lefevre C.M."/>
            <person name="Sharp J.A."/>
            <person name="Nicholas K.R."/>
            <person name="Ray D.A."/>
            <person name="Kube M."/>
            <person name="Reinhardt R."/>
            <person name="Pringle T.H."/>
            <person name="Taylor J."/>
            <person name="Jones R.C."/>
            <person name="Nixon B."/>
            <person name="Dacheux J.L."/>
            <person name="Niwa H."/>
            <person name="Sekita Y."/>
            <person name="Huang X."/>
            <person name="Stark A."/>
            <person name="Kheradpour P."/>
            <person name="Kellis M."/>
            <person name="Flicek P."/>
            <person name="Chen Y."/>
            <person name="Webber C."/>
            <person name="Hardison R."/>
            <person name="Nelson J."/>
            <person name="Hallsworth-Pepin K."/>
            <person name="Delehaunty K."/>
            <person name="Markovic C."/>
            <person name="Minx P."/>
            <person name="Feng Y."/>
            <person name="Kremitzki C."/>
            <person name="Mitreva M."/>
            <person name="Glasscock J."/>
            <person name="Wylie T."/>
            <person name="Wohldmann P."/>
            <person name="Thiru P."/>
            <person name="Nhan M.N."/>
            <person name="Pohl C.S."/>
            <person name="Smith S.M."/>
            <person name="Hou S."/>
            <person name="Nefedov M."/>
            <person name="de Jong P.J."/>
            <person name="Renfree M.B."/>
            <person name="Mardis E.R."/>
            <person name="Wilson R.K."/>
        </authorList>
    </citation>
    <scope>NUCLEOTIDE SEQUENCE [LARGE SCALE GENOMIC DNA]</scope>
    <source>
        <strain evidence="29 30">Glennie</strain>
    </source>
</reference>
<proteinExistence type="inferred from homology"/>
<keyword evidence="12 26" id="KW-0732">Signal</keyword>
<keyword evidence="14" id="KW-0204">Cytolysis</keyword>
<dbReference type="PROSITE" id="PS50092">
    <property type="entry name" value="TSP1"/>
    <property type="match status" value="3"/>
</dbReference>